<dbReference type="AlphaFoldDB" id="A0AA38HTS3"/>
<evidence type="ECO:0000313" key="2">
    <source>
        <dbReference type="EMBL" id="KAJ3643594.1"/>
    </source>
</evidence>
<evidence type="ECO:0000256" key="1">
    <source>
        <dbReference type="SAM" id="MobiDB-lite"/>
    </source>
</evidence>
<name>A0AA38HTS3_9CUCU</name>
<proteinExistence type="predicted"/>
<protein>
    <submittedName>
        <fullName evidence="2">Uncharacterized protein</fullName>
    </submittedName>
</protein>
<dbReference type="EMBL" id="JALNTZ010000008">
    <property type="protein sequence ID" value="KAJ3643594.1"/>
    <property type="molecule type" value="Genomic_DNA"/>
</dbReference>
<comment type="caution">
    <text evidence="2">The sequence shown here is derived from an EMBL/GenBank/DDBJ whole genome shotgun (WGS) entry which is preliminary data.</text>
</comment>
<keyword evidence="3" id="KW-1185">Reference proteome</keyword>
<organism evidence="2 3">
    <name type="scientific">Zophobas morio</name>
    <dbReference type="NCBI Taxonomy" id="2755281"/>
    <lineage>
        <taxon>Eukaryota</taxon>
        <taxon>Metazoa</taxon>
        <taxon>Ecdysozoa</taxon>
        <taxon>Arthropoda</taxon>
        <taxon>Hexapoda</taxon>
        <taxon>Insecta</taxon>
        <taxon>Pterygota</taxon>
        <taxon>Neoptera</taxon>
        <taxon>Endopterygota</taxon>
        <taxon>Coleoptera</taxon>
        <taxon>Polyphaga</taxon>
        <taxon>Cucujiformia</taxon>
        <taxon>Tenebrionidae</taxon>
        <taxon>Zophobas</taxon>
    </lineage>
</organism>
<feature type="region of interest" description="Disordered" evidence="1">
    <location>
        <begin position="67"/>
        <end position="113"/>
    </location>
</feature>
<evidence type="ECO:0000313" key="3">
    <source>
        <dbReference type="Proteomes" id="UP001168821"/>
    </source>
</evidence>
<accession>A0AA38HTS3</accession>
<feature type="compositionally biased region" description="Polar residues" evidence="1">
    <location>
        <begin position="92"/>
        <end position="106"/>
    </location>
</feature>
<gene>
    <name evidence="2" type="ORF">Zmor_026295</name>
</gene>
<reference evidence="2" key="1">
    <citation type="journal article" date="2023" name="G3 (Bethesda)">
        <title>Whole genome assemblies of Zophobas morio and Tenebrio molitor.</title>
        <authorList>
            <person name="Kaur S."/>
            <person name="Stinson S.A."/>
            <person name="diCenzo G.C."/>
        </authorList>
    </citation>
    <scope>NUCLEOTIDE SEQUENCE</scope>
    <source>
        <strain evidence="2">QUZm001</strain>
    </source>
</reference>
<dbReference type="Proteomes" id="UP001168821">
    <property type="component" value="Unassembled WGS sequence"/>
</dbReference>
<sequence>MVYSVEQDTCIVMSRYRNGTFVNEECAYSATVCKQEYLAKYRVLIIQETSLEVHIRDVINRSVRIGSLNKGKSPERPSVSGKVADNLRRSEQNPQTSLTRFPQQSGVPVAIEQ</sequence>